<organism evidence="2 3">
    <name type="scientific">Oryza sativa subsp. japonica</name>
    <name type="common">Rice</name>
    <dbReference type="NCBI Taxonomy" id="39947"/>
    <lineage>
        <taxon>Eukaryota</taxon>
        <taxon>Viridiplantae</taxon>
        <taxon>Streptophyta</taxon>
        <taxon>Embryophyta</taxon>
        <taxon>Tracheophyta</taxon>
        <taxon>Spermatophyta</taxon>
        <taxon>Magnoliopsida</taxon>
        <taxon>Liliopsida</taxon>
        <taxon>Poales</taxon>
        <taxon>Poaceae</taxon>
        <taxon>BOP clade</taxon>
        <taxon>Oryzoideae</taxon>
        <taxon>Oryzeae</taxon>
        <taxon>Oryzinae</taxon>
        <taxon>Oryza</taxon>
        <taxon>Oryza sativa</taxon>
    </lineage>
</organism>
<accession>Q6YX99</accession>
<evidence type="ECO:0000256" key="1">
    <source>
        <dbReference type="SAM" id="MobiDB-lite"/>
    </source>
</evidence>
<reference evidence="3" key="1">
    <citation type="journal article" date="2005" name="Nature">
        <title>The map-based sequence of the rice genome.</title>
        <authorList>
            <consortium name="International rice genome sequencing project (IRGSP)"/>
            <person name="Matsumoto T."/>
            <person name="Wu J."/>
            <person name="Kanamori H."/>
            <person name="Katayose Y."/>
            <person name="Fujisawa M."/>
            <person name="Namiki N."/>
            <person name="Mizuno H."/>
            <person name="Yamamoto K."/>
            <person name="Antonio B.A."/>
            <person name="Baba T."/>
            <person name="Sakata K."/>
            <person name="Nagamura Y."/>
            <person name="Aoki H."/>
            <person name="Arikawa K."/>
            <person name="Arita K."/>
            <person name="Bito T."/>
            <person name="Chiden Y."/>
            <person name="Fujitsuka N."/>
            <person name="Fukunaka R."/>
            <person name="Hamada M."/>
            <person name="Harada C."/>
            <person name="Hayashi A."/>
            <person name="Hijishita S."/>
            <person name="Honda M."/>
            <person name="Hosokawa S."/>
            <person name="Ichikawa Y."/>
            <person name="Idonuma A."/>
            <person name="Iijima M."/>
            <person name="Ikeda M."/>
            <person name="Ikeno M."/>
            <person name="Ito K."/>
            <person name="Ito S."/>
            <person name="Ito T."/>
            <person name="Ito Y."/>
            <person name="Ito Y."/>
            <person name="Iwabuchi A."/>
            <person name="Kamiya K."/>
            <person name="Karasawa W."/>
            <person name="Kurita K."/>
            <person name="Katagiri S."/>
            <person name="Kikuta A."/>
            <person name="Kobayashi H."/>
            <person name="Kobayashi N."/>
            <person name="Machita K."/>
            <person name="Maehara T."/>
            <person name="Masukawa M."/>
            <person name="Mizubayashi T."/>
            <person name="Mukai Y."/>
            <person name="Nagasaki H."/>
            <person name="Nagata Y."/>
            <person name="Naito S."/>
            <person name="Nakashima M."/>
            <person name="Nakama Y."/>
            <person name="Nakamichi Y."/>
            <person name="Nakamura M."/>
            <person name="Meguro A."/>
            <person name="Negishi M."/>
            <person name="Ohta I."/>
            <person name="Ohta T."/>
            <person name="Okamoto M."/>
            <person name="Ono N."/>
            <person name="Saji S."/>
            <person name="Sakaguchi M."/>
            <person name="Sakai K."/>
            <person name="Shibata M."/>
            <person name="Shimokawa T."/>
            <person name="Song J."/>
            <person name="Takazaki Y."/>
            <person name="Terasawa K."/>
            <person name="Tsugane M."/>
            <person name="Tsuji K."/>
            <person name="Ueda S."/>
            <person name="Waki K."/>
            <person name="Yamagata H."/>
            <person name="Yamamoto M."/>
            <person name="Yamamoto S."/>
            <person name="Yamane H."/>
            <person name="Yoshiki S."/>
            <person name="Yoshihara R."/>
            <person name="Yukawa K."/>
            <person name="Zhong H."/>
            <person name="Yano M."/>
            <person name="Yuan Q."/>
            <person name="Ouyang S."/>
            <person name="Liu J."/>
            <person name="Jones K.M."/>
            <person name="Gansberger K."/>
            <person name="Moffat K."/>
            <person name="Hill J."/>
            <person name="Bera J."/>
            <person name="Fadrosh D."/>
            <person name="Jin S."/>
            <person name="Johri S."/>
            <person name="Kim M."/>
            <person name="Overton L."/>
            <person name="Reardon M."/>
            <person name="Tsitrin T."/>
            <person name="Vuong H."/>
            <person name="Weaver B."/>
            <person name="Ciecko A."/>
            <person name="Tallon L."/>
            <person name="Jackson J."/>
            <person name="Pai G."/>
            <person name="Aken S.V."/>
            <person name="Utterback T."/>
            <person name="Reidmuller S."/>
            <person name="Feldblyum T."/>
            <person name="Hsiao J."/>
            <person name="Zismann V."/>
            <person name="Iobst S."/>
            <person name="de Vazeille A.R."/>
            <person name="Buell C.R."/>
            <person name="Ying K."/>
            <person name="Li Y."/>
            <person name="Lu T."/>
            <person name="Huang Y."/>
            <person name="Zhao Q."/>
            <person name="Feng Q."/>
            <person name="Zhang L."/>
            <person name="Zhu J."/>
            <person name="Weng Q."/>
            <person name="Mu J."/>
            <person name="Lu Y."/>
            <person name="Fan D."/>
            <person name="Liu Y."/>
            <person name="Guan J."/>
            <person name="Zhang Y."/>
            <person name="Yu S."/>
            <person name="Liu X."/>
            <person name="Zhang Y."/>
            <person name="Hong G."/>
            <person name="Han B."/>
            <person name="Choisne N."/>
            <person name="Demange N."/>
            <person name="Orjeda G."/>
            <person name="Samain S."/>
            <person name="Cattolico L."/>
            <person name="Pelletier E."/>
            <person name="Couloux A."/>
            <person name="Segurens B."/>
            <person name="Wincker P."/>
            <person name="D'Hont A."/>
            <person name="Scarpelli C."/>
            <person name="Weissenbach J."/>
            <person name="Salanoubat M."/>
            <person name="Quetier F."/>
            <person name="Yu Y."/>
            <person name="Kim H.R."/>
            <person name="Rambo T."/>
            <person name="Currie J."/>
            <person name="Collura K."/>
            <person name="Luo M."/>
            <person name="Yang T."/>
            <person name="Ammiraju J.S.S."/>
            <person name="Engler F."/>
            <person name="Soderlund C."/>
            <person name="Wing R.A."/>
            <person name="Palmer L.E."/>
            <person name="de la Bastide M."/>
            <person name="Spiegel L."/>
            <person name="Nascimento L."/>
            <person name="Zutavern T."/>
            <person name="O'Shaughnessy A."/>
            <person name="Dike S."/>
            <person name="Dedhia N."/>
            <person name="Preston R."/>
            <person name="Balija V."/>
            <person name="McCombie W.R."/>
            <person name="Chow T."/>
            <person name="Chen H."/>
            <person name="Chung M."/>
            <person name="Chen C."/>
            <person name="Shaw J."/>
            <person name="Wu H."/>
            <person name="Hsiao K."/>
            <person name="Chao Y."/>
            <person name="Chu M."/>
            <person name="Cheng C."/>
            <person name="Hour A."/>
            <person name="Lee P."/>
            <person name="Lin S."/>
            <person name="Lin Y."/>
            <person name="Liou J."/>
            <person name="Liu S."/>
            <person name="Hsing Y."/>
            <person name="Raghuvanshi S."/>
            <person name="Mohanty A."/>
            <person name="Bharti A.K."/>
            <person name="Gaur A."/>
            <person name="Gupta V."/>
            <person name="Kumar D."/>
            <person name="Ravi V."/>
            <person name="Vij S."/>
            <person name="Kapur A."/>
            <person name="Khurana P."/>
            <person name="Khurana P."/>
            <person name="Khurana J.P."/>
            <person name="Tyagi A.K."/>
            <person name="Gaikwad K."/>
            <person name="Singh A."/>
            <person name="Dalal V."/>
            <person name="Srivastava S."/>
            <person name="Dixit A."/>
            <person name="Pal A.K."/>
            <person name="Ghazi I.A."/>
            <person name="Yadav M."/>
            <person name="Pandit A."/>
            <person name="Bhargava A."/>
            <person name="Sureshbabu K."/>
            <person name="Batra K."/>
            <person name="Sharma T.R."/>
            <person name="Mohapatra T."/>
            <person name="Singh N.K."/>
            <person name="Messing J."/>
            <person name="Nelson A.B."/>
            <person name="Fuks G."/>
            <person name="Kavchok S."/>
            <person name="Keizer G."/>
            <person name="Linton E."/>
            <person name="Llaca V."/>
            <person name="Song R."/>
            <person name="Tanyolac B."/>
            <person name="Young S."/>
            <person name="Ho-Il K."/>
            <person name="Hahn J.H."/>
            <person name="Sangsakoo G."/>
            <person name="Vanavichit A."/>
            <person name="de Mattos Luiz.A.T."/>
            <person name="Zimmer P.D."/>
            <person name="Malone G."/>
            <person name="Dellagostin O."/>
            <person name="de Oliveira A.C."/>
            <person name="Bevan M."/>
            <person name="Bancroft I."/>
            <person name="Minx P."/>
            <person name="Cordum H."/>
            <person name="Wilson R."/>
            <person name="Cheng Z."/>
            <person name="Jin W."/>
            <person name="Jiang J."/>
            <person name="Leong S.A."/>
            <person name="Iwama H."/>
            <person name="Gojobori T."/>
            <person name="Itoh T."/>
            <person name="Niimura Y."/>
            <person name="Fujii Y."/>
            <person name="Habara T."/>
            <person name="Sakai H."/>
            <person name="Sato Y."/>
            <person name="Wilson G."/>
            <person name="Kumar K."/>
            <person name="McCouch S."/>
            <person name="Juretic N."/>
            <person name="Hoen D."/>
            <person name="Wright S."/>
            <person name="Bruskiewich R."/>
            <person name="Bureau T."/>
            <person name="Miyao A."/>
            <person name="Hirochika H."/>
            <person name="Nishikawa T."/>
            <person name="Kadowaki K."/>
            <person name="Sugiura M."/>
            <person name="Burr B."/>
            <person name="Sasaki T."/>
        </authorList>
    </citation>
    <scope>NUCLEOTIDE SEQUENCE [LARGE SCALE GENOMIC DNA]</scope>
    <source>
        <strain evidence="3">cv. Nipponbare</strain>
    </source>
</reference>
<dbReference type="AlphaFoldDB" id="Q6YX99"/>
<dbReference type="EMBL" id="AP005709">
    <property type="protein sequence ID" value="BAD17554.1"/>
    <property type="molecule type" value="Genomic_DNA"/>
</dbReference>
<feature type="region of interest" description="Disordered" evidence="1">
    <location>
        <begin position="1"/>
        <end position="113"/>
    </location>
</feature>
<evidence type="ECO:0000313" key="3">
    <source>
        <dbReference type="Proteomes" id="UP000000763"/>
    </source>
</evidence>
<gene>
    <name evidence="2" type="primary">P0646B04.39</name>
</gene>
<sequence>MELPSGGKQQEVGAASSLAGGWRGCGQQRRRKETPLGPVRHGRENRGDNSGGSARTEERLASAEAGEARPVAAEPGAVRGGTTEVPVQQHEACRRGGGGWLSRPEIHEPEFLS</sequence>
<dbReference type="Proteomes" id="UP000000763">
    <property type="component" value="Chromosome 9"/>
</dbReference>
<protein>
    <submittedName>
        <fullName evidence="2">Uncharacterized protein</fullName>
    </submittedName>
</protein>
<proteinExistence type="predicted"/>
<reference evidence="3" key="2">
    <citation type="journal article" date="2008" name="Nucleic Acids Res.">
        <title>The rice annotation project database (RAP-DB): 2008 update.</title>
        <authorList>
            <consortium name="The rice annotation project (RAP)"/>
        </authorList>
    </citation>
    <scope>GENOME REANNOTATION</scope>
    <source>
        <strain evidence="3">cv. Nipponbare</strain>
    </source>
</reference>
<evidence type="ECO:0000313" key="2">
    <source>
        <dbReference type="EMBL" id="BAD17554.1"/>
    </source>
</evidence>
<feature type="compositionally biased region" description="Basic and acidic residues" evidence="1">
    <location>
        <begin position="104"/>
        <end position="113"/>
    </location>
</feature>
<name>Q6YX99_ORYSJ</name>